<dbReference type="Proteomes" id="UP000183190">
    <property type="component" value="Unassembled WGS sequence"/>
</dbReference>
<dbReference type="PROSITE" id="PS51257">
    <property type="entry name" value="PROKAR_LIPOPROTEIN"/>
    <property type="match status" value="1"/>
</dbReference>
<dbReference type="SUPFAM" id="SSF63446">
    <property type="entry name" value="Type I dockerin domain"/>
    <property type="match status" value="1"/>
</dbReference>
<dbReference type="AlphaFoldDB" id="A0A1H6KFM0"/>
<dbReference type="InterPro" id="IPR008979">
    <property type="entry name" value="Galactose-bd-like_sf"/>
</dbReference>
<dbReference type="InterPro" id="IPR050583">
    <property type="entry name" value="Mycobacterial_A85_antigen"/>
</dbReference>
<evidence type="ECO:0000256" key="1">
    <source>
        <dbReference type="ARBA" id="ARBA00022801"/>
    </source>
</evidence>
<evidence type="ECO:0000313" key="6">
    <source>
        <dbReference type="Proteomes" id="UP000183190"/>
    </source>
</evidence>
<gene>
    <name evidence="5" type="ORF">SAMN02910265_02331</name>
</gene>
<feature type="chain" id="PRO_5010285610" evidence="3">
    <location>
        <begin position="27"/>
        <end position="854"/>
    </location>
</feature>
<organism evidence="5 6">
    <name type="scientific">Ruminococcus flavefaciens</name>
    <dbReference type="NCBI Taxonomy" id="1265"/>
    <lineage>
        <taxon>Bacteria</taxon>
        <taxon>Bacillati</taxon>
        <taxon>Bacillota</taxon>
        <taxon>Clostridia</taxon>
        <taxon>Eubacteriales</taxon>
        <taxon>Oscillospiraceae</taxon>
        <taxon>Ruminococcus</taxon>
    </lineage>
</organism>
<feature type="compositionally biased region" description="Low complexity" evidence="2">
    <location>
        <begin position="544"/>
        <end position="576"/>
    </location>
</feature>
<feature type="domain" description="Dockerin" evidence="4">
    <location>
        <begin position="187"/>
        <end position="254"/>
    </location>
</feature>
<dbReference type="PROSITE" id="PS51766">
    <property type="entry name" value="DOCKERIN"/>
    <property type="match status" value="1"/>
</dbReference>
<dbReference type="Gene3D" id="2.60.120.260">
    <property type="entry name" value="Galactose-binding domain-like"/>
    <property type="match status" value="1"/>
</dbReference>
<dbReference type="Gene3D" id="1.10.1330.10">
    <property type="entry name" value="Dockerin domain"/>
    <property type="match status" value="1"/>
</dbReference>
<dbReference type="PANTHER" id="PTHR48098">
    <property type="entry name" value="ENTEROCHELIN ESTERASE-RELATED"/>
    <property type="match status" value="1"/>
</dbReference>
<dbReference type="CDD" id="cd14256">
    <property type="entry name" value="Dockerin_I"/>
    <property type="match status" value="1"/>
</dbReference>
<proteinExistence type="predicted"/>
<reference evidence="5 6" key="1">
    <citation type="submission" date="2016-10" db="EMBL/GenBank/DDBJ databases">
        <authorList>
            <person name="de Groot N.N."/>
        </authorList>
    </citation>
    <scope>NUCLEOTIDE SEQUENCE [LARGE SCALE GENOMIC DNA]</scope>
    <source>
        <strain evidence="5 6">YAD2003</strain>
    </source>
</reference>
<dbReference type="Gene3D" id="3.40.50.1820">
    <property type="entry name" value="alpha/beta hydrolase"/>
    <property type="match status" value="2"/>
</dbReference>
<dbReference type="Pfam" id="PF00404">
    <property type="entry name" value="Dockerin_1"/>
    <property type="match status" value="1"/>
</dbReference>
<protein>
    <submittedName>
        <fullName evidence="5">Enterochelin esterase</fullName>
    </submittedName>
</protein>
<dbReference type="SUPFAM" id="SSF53474">
    <property type="entry name" value="alpha/beta-Hydrolases"/>
    <property type="match status" value="2"/>
</dbReference>
<dbReference type="EMBL" id="FNWV01000008">
    <property type="protein sequence ID" value="SEH72391.1"/>
    <property type="molecule type" value="Genomic_DNA"/>
</dbReference>
<feature type="signal peptide" evidence="3">
    <location>
        <begin position="1"/>
        <end position="26"/>
    </location>
</feature>
<sequence>MKKKILSIVSAAVLTLSCTAVAPVWAAESDYLLHSTFEEGSEQWSGRGAASVKTVTDKSRSGEASLYASGRTASWNGATVSLGSSFKAGQDYAFSAYVMTEDTSSPVTFYLTLQYSDGSTTSYPKIAEVTAEKGQWAHLEKSSFTIPSDAKDMQLYIETDKSTCSFYIDEVVGASAGTEISEPPAAVQMSKGDINYDGSIDSLDIVAARKCLINETKDKKTLKAADADSNGVFEINDALLIMQFVAGKIKEFPVVEPVVVPGQRKYTMEELTDIVQKSLVNNEPNDSHMEKSGVKYGTIKRETYFSKKANKNKPYNILLPADYDESKQYPVLYLLHGFFENENRMITTGNGTMYTRQIIGNAIASGEAKDMIVVVPFVFTSATMNDATGFADAGSNEGYDNFVDDIVDSLMPHIESKYSVATGRENTAVTGFSMGGRESLQIGMKHGDKFGYVGAICPAPGASGAWKWSSEDETPYLVMITGGTQDDVVGLNTPEGYHNNFTKNNVPHVWHVVQNGHHGDDSIHSHIYSFVRGIFQATEGGSVSSSAATQTPSTTQSPSTTPTETPSTTPTETPSTGQRKYTMKELTDIVQKALVNNEPNDSHNKKNGVQYGTLKRETYFSKKANKNKPYNILLPANYDSSKKYPVLYLLHGFFENENRMITQGNGTMYTQQIIGNAIAEGAAKDMIVVVPFVFTSATMNDATGFADAGSNEGYDNFVDDIVDSLMPHIESKYSVATGRENTAVTGFSMGGRESLQIGMKHGDKFGYVGAICPAPGASGSWKWNSEDETPYLVMITGGTQDDVVGLNTPEGYHNNFTRNGVPHVWHVVQNGHHGDDSIHSHIYSFVRGIFQATE</sequence>
<dbReference type="RefSeq" id="WP_074717537.1">
    <property type="nucleotide sequence ID" value="NZ_FNWV01000008.1"/>
</dbReference>
<dbReference type="OrthoDB" id="9777383at2"/>
<dbReference type="InterPro" id="IPR000801">
    <property type="entry name" value="Esterase-like"/>
</dbReference>
<dbReference type="InterPro" id="IPR029058">
    <property type="entry name" value="AB_hydrolase_fold"/>
</dbReference>
<evidence type="ECO:0000259" key="4">
    <source>
        <dbReference type="PROSITE" id="PS51766"/>
    </source>
</evidence>
<feature type="region of interest" description="Disordered" evidence="2">
    <location>
        <begin position="542"/>
        <end position="581"/>
    </location>
</feature>
<evidence type="ECO:0000256" key="3">
    <source>
        <dbReference type="SAM" id="SignalP"/>
    </source>
</evidence>
<dbReference type="InterPro" id="IPR036439">
    <property type="entry name" value="Dockerin_dom_sf"/>
</dbReference>
<keyword evidence="3" id="KW-0732">Signal</keyword>
<dbReference type="GO" id="GO:0004553">
    <property type="term" value="F:hydrolase activity, hydrolyzing O-glycosyl compounds"/>
    <property type="evidence" value="ECO:0007669"/>
    <property type="project" value="InterPro"/>
</dbReference>
<dbReference type="GO" id="GO:0000272">
    <property type="term" value="P:polysaccharide catabolic process"/>
    <property type="evidence" value="ECO:0007669"/>
    <property type="project" value="InterPro"/>
</dbReference>
<dbReference type="Pfam" id="PF00756">
    <property type="entry name" value="Esterase"/>
    <property type="match status" value="2"/>
</dbReference>
<evidence type="ECO:0000256" key="2">
    <source>
        <dbReference type="SAM" id="MobiDB-lite"/>
    </source>
</evidence>
<dbReference type="InterPro" id="IPR016134">
    <property type="entry name" value="Dockerin_dom"/>
</dbReference>
<dbReference type="PANTHER" id="PTHR48098:SF1">
    <property type="entry name" value="DIACYLGLYCEROL ACYLTRANSFERASE_MYCOLYLTRANSFERASE AG85A"/>
    <property type="match status" value="1"/>
</dbReference>
<dbReference type="Pfam" id="PF02018">
    <property type="entry name" value="CBM_4_9"/>
    <property type="match status" value="1"/>
</dbReference>
<dbReference type="InterPro" id="IPR003305">
    <property type="entry name" value="CenC_carb-bd"/>
</dbReference>
<keyword evidence="1" id="KW-0378">Hydrolase</keyword>
<dbReference type="InterPro" id="IPR002105">
    <property type="entry name" value="Dockerin_1_rpt"/>
</dbReference>
<dbReference type="SUPFAM" id="SSF49785">
    <property type="entry name" value="Galactose-binding domain-like"/>
    <property type="match status" value="1"/>
</dbReference>
<accession>A0A1H6KFM0</accession>
<name>A0A1H6KFM0_RUMFL</name>
<evidence type="ECO:0000313" key="5">
    <source>
        <dbReference type="EMBL" id="SEH72391.1"/>
    </source>
</evidence>